<evidence type="ECO:0000256" key="5">
    <source>
        <dbReference type="ARBA" id="ARBA00022764"/>
    </source>
</evidence>
<keyword evidence="4" id="KW-0732">Signal</keyword>
<dbReference type="EMBL" id="ATHJ01000090">
    <property type="protein sequence ID" value="EPR39312.1"/>
    <property type="molecule type" value="Genomic_DNA"/>
</dbReference>
<evidence type="ECO:0000313" key="9">
    <source>
        <dbReference type="Proteomes" id="UP000014977"/>
    </source>
</evidence>
<evidence type="ECO:0000256" key="4">
    <source>
        <dbReference type="ARBA" id="ARBA00022729"/>
    </source>
</evidence>
<sequence length="528" mass="59862">MSLKKISNLFFCFCFCGIMLIPLTVKLIGLAPTPVVGENRPLASSPAWFNQKIRKWPSILDSWFNDHLAFRSHLLGLYIRYWEKGLDAPVKVNVTGRKNEMFMQHISPTVTPYLGVHPLSKEHLVNLKLGYAGTQAWFQSHGIPYLLVSIPDKTTLYPEWLPFWAAWKKGQSRYQQIVDVLSKSDIEYLDMLPVLAKQKSSMRLYNIWFDVCHWNGNALSIAYQTIGRRISKWSPAFTPRPEFYSIVPTDAYRYQYGSETVPYLRLQHPDLLENHSNLLPGEEAPKNWMGPLLLINKNQEKHGLWFMSDSYFSMTHTEQLPQCVGSISPLALHVQAFLRTHYNRFSLTFANDVLNIFRPTVVVEAFVERSQGARTRANDPLIRILGDIFLKTPSHILKPDMDLATVKTVNAEFNRKSEAENALTLIAENKDPIILLPSLKADNDGRVAVMGHIQAPGNTAIQLFYAQKDQGFSGDRVVTQPLKKGTNLIHLHVSVTPGEWVKLRLDPGGVPGDYHFLALPEAATRTAG</sequence>
<evidence type="ECO:0000256" key="1">
    <source>
        <dbReference type="ARBA" id="ARBA00004418"/>
    </source>
</evidence>
<feature type="domain" description="AlgX/AlgJ SGNH hydrolase-like" evidence="7">
    <location>
        <begin position="132"/>
        <end position="233"/>
    </location>
</feature>
<evidence type="ECO:0000256" key="3">
    <source>
        <dbReference type="ARBA" id="ARBA00022679"/>
    </source>
</evidence>
<organism evidence="8 9">
    <name type="scientific">Desulfococcus multivorans DSM 2059</name>
    <dbReference type="NCBI Taxonomy" id="1121405"/>
    <lineage>
        <taxon>Bacteria</taxon>
        <taxon>Pseudomonadati</taxon>
        <taxon>Thermodesulfobacteriota</taxon>
        <taxon>Desulfobacteria</taxon>
        <taxon>Desulfobacterales</taxon>
        <taxon>Desulfococcaceae</taxon>
        <taxon>Desulfococcus</taxon>
    </lineage>
</organism>
<gene>
    <name evidence="8" type="ORF">dsmv_2654</name>
</gene>
<keyword evidence="9" id="KW-1185">Reference proteome</keyword>
<evidence type="ECO:0000256" key="2">
    <source>
        <dbReference type="ARBA" id="ARBA00005182"/>
    </source>
</evidence>
<keyword evidence="5" id="KW-0574">Periplasm</keyword>
<protein>
    <recommendedName>
        <fullName evidence="7">AlgX/AlgJ SGNH hydrolase-like domain-containing protein</fullName>
    </recommendedName>
</protein>
<keyword evidence="3" id="KW-0808">Transferase</keyword>
<keyword evidence="6" id="KW-0016">Alginate biosynthesis</keyword>
<dbReference type="InterPro" id="IPR031811">
    <property type="entry name" value="ALGX/ALGJ_SGNH-like"/>
</dbReference>
<dbReference type="GO" id="GO:0016740">
    <property type="term" value="F:transferase activity"/>
    <property type="evidence" value="ECO:0007669"/>
    <property type="project" value="UniProtKB-KW"/>
</dbReference>
<dbReference type="GO" id="GO:0042597">
    <property type="term" value="C:periplasmic space"/>
    <property type="evidence" value="ECO:0007669"/>
    <property type="project" value="UniProtKB-SubCell"/>
</dbReference>
<dbReference type="UniPathway" id="UPA00286"/>
<comment type="caution">
    <text evidence="8">The sequence shown here is derived from an EMBL/GenBank/DDBJ whole genome shotgun (WGS) entry which is preliminary data.</text>
</comment>
<dbReference type="Pfam" id="PF16822">
    <property type="entry name" value="ALGX"/>
    <property type="match status" value="1"/>
</dbReference>
<dbReference type="STRING" id="897.B2D07_03520"/>
<reference evidence="8 9" key="1">
    <citation type="journal article" date="2013" name="Genome Announc.">
        <title>Draft genome sequences for three mercury-methylating, sulfate-reducing bacteria.</title>
        <authorList>
            <person name="Brown S.D."/>
            <person name="Hurt R.A.Jr."/>
            <person name="Gilmour C.C."/>
            <person name="Elias D.A."/>
        </authorList>
    </citation>
    <scope>NUCLEOTIDE SEQUENCE [LARGE SCALE GENOMIC DNA]</scope>
    <source>
        <strain evidence="8 9">DSM 2059</strain>
    </source>
</reference>
<dbReference type="Proteomes" id="UP000014977">
    <property type="component" value="Unassembled WGS sequence"/>
</dbReference>
<comment type="subcellular location">
    <subcellularLocation>
        <location evidence="1">Periplasm</location>
    </subcellularLocation>
</comment>
<proteinExistence type="predicted"/>
<evidence type="ECO:0000313" key="8">
    <source>
        <dbReference type="EMBL" id="EPR39312.1"/>
    </source>
</evidence>
<comment type="pathway">
    <text evidence="2">Glycan biosynthesis; alginate biosynthesis.</text>
</comment>
<evidence type="ECO:0000259" key="7">
    <source>
        <dbReference type="Pfam" id="PF16822"/>
    </source>
</evidence>
<dbReference type="GO" id="GO:0042121">
    <property type="term" value="P:alginic acid biosynthetic process"/>
    <property type="evidence" value="ECO:0007669"/>
    <property type="project" value="UniProtKB-UniPathway"/>
</dbReference>
<accession>S7TQ27</accession>
<evidence type="ECO:0000256" key="6">
    <source>
        <dbReference type="ARBA" id="ARBA00022841"/>
    </source>
</evidence>
<dbReference type="eggNOG" id="COG0457">
    <property type="taxonomic scope" value="Bacteria"/>
</dbReference>
<dbReference type="AlphaFoldDB" id="S7TQ27"/>
<name>S7TQ27_DESML</name>